<protein>
    <submittedName>
        <fullName evidence="2">NF-kappa-B inhibitor-interacting Ras-like protein 2</fullName>
    </submittedName>
</protein>
<organism evidence="2 3">
    <name type="scientific">Striga asiatica</name>
    <name type="common">Asiatic witchweed</name>
    <name type="synonym">Buchnera asiatica</name>
    <dbReference type="NCBI Taxonomy" id="4170"/>
    <lineage>
        <taxon>Eukaryota</taxon>
        <taxon>Viridiplantae</taxon>
        <taxon>Streptophyta</taxon>
        <taxon>Embryophyta</taxon>
        <taxon>Tracheophyta</taxon>
        <taxon>Spermatophyta</taxon>
        <taxon>Magnoliopsida</taxon>
        <taxon>eudicotyledons</taxon>
        <taxon>Gunneridae</taxon>
        <taxon>Pentapetalae</taxon>
        <taxon>asterids</taxon>
        <taxon>lamiids</taxon>
        <taxon>Lamiales</taxon>
        <taxon>Orobanchaceae</taxon>
        <taxon>Buchnereae</taxon>
        <taxon>Striga</taxon>
    </lineage>
</organism>
<dbReference type="AlphaFoldDB" id="A0A5A7RDL0"/>
<feature type="region of interest" description="Disordered" evidence="1">
    <location>
        <begin position="1"/>
        <end position="39"/>
    </location>
</feature>
<accession>A0A5A7RDL0</accession>
<dbReference type="EMBL" id="BKCP01012181">
    <property type="protein sequence ID" value="GER55699.1"/>
    <property type="molecule type" value="Genomic_DNA"/>
</dbReference>
<sequence length="136" mass="15276">MGQGPEKLMAERKLEKEKEKRKGSQRAPPHTTKSFQRRNRHEIAVRFWNASGISPVNELNEKSTTLSCEEKLDNKVVVLEVNISEGSERKDIRRKVPIKVLGSKAEDIEPVQSAQCALRHWAKGHHASAIACASDP</sequence>
<evidence type="ECO:0000256" key="1">
    <source>
        <dbReference type="SAM" id="MobiDB-lite"/>
    </source>
</evidence>
<gene>
    <name evidence="2" type="ORF">STAS_33391</name>
</gene>
<feature type="compositionally biased region" description="Basic and acidic residues" evidence="1">
    <location>
        <begin position="8"/>
        <end position="22"/>
    </location>
</feature>
<dbReference type="Proteomes" id="UP000325081">
    <property type="component" value="Unassembled WGS sequence"/>
</dbReference>
<reference evidence="3" key="1">
    <citation type="journal article" date="2019" name="Curr. Biol.">
        <title>Genome Sequence of Striga asiatica Provides Insight into the Evolution of Plant Parasitism.</title>
        <authorList>
            <person name="Yoshida S."/>
            <person name="Kim S."/>
            <person name="Wafula E.K."/>
            <person name="Tanskanen J."/>
            <person name="Kim Y.M."/>
            <person name="Honaas L."/>
            <person name="Yang Z."/>
            <person name="Spallek T."/>
            <person name="Conn C.E."/>
            <person name="Ichihashi Y."/>
            <person name="Cheong K."/>
            <person name="Cui S."/>
            <person name="Der J.P."/>
            <person name="Gundlach H."/>
            <person name="Jiao Y."/>
            <person name="Hori C."/>
            <person name="Ishida J.K."/>
            <person name="Kasahara H."/>
            <person name="Kiba T."/>
            <person name="Kim M.S."/>
            <person name="Koo N."/>
            <person name="Laohavisit A."/>
            <person name="Lee Y.H."/>
            <person name="Lumba S."/>
            <person name="McCourt P."/>
            <person name="Mortimer J.C."/>
            <person name="Mutuku J.M."/>
            <person name="Nomura T."/>
            <person name="Sasaki-Sekimoto Y."/>
            <person name="Seto Y."/>
            <person name="Wang Y."/>
            <person name="Wakatake T."/>
            <person name="Sakakibara H."/>
            <person name="Demura T."/>
            <person name="Yamaguchi S."/>
            <person name="Yoneyama K."/>
            <person name="Manabe R.I."/>
            <person name="Nelson D.C."/>
            <person name="Schulman A.H."/>
            <person name="Timko M.P."/>
            <person name="dePamphilis C.W."/>
            <person name="Choi D."/>
            <person name="Shirasu K."/>
        </authorList>
    </citation>
    <scope>NUCLEOTIDE SEQUENCE [LARGE SCALE GENOMIC DNA]</scope>
    <source>
        <strain evidence="3">cv. UVA1</strain>
    </source>
</reference>
<evidence type="ECO:0000313" key="3">
    <source>
        <dbReference type="Proteomes" id="UP000325081"/>
    </source>
</evidence>
<name>A0A5A7RDL0_STRAF</name>
<evidence type="ECO:0000313" key="2">
    <source>
        <dbReference type="EMBL" id="GER55699.1"/>
    </source>
</evidence>
<keyword evidence="3" id="KW-1185">Reference proteome</keyword>
<comment type="caution">
    <text evidence="2">The sequence shown here is derived from an EMBL/GenBank/DDBJ whole genome shotgun (WGS) entry which is preliminary data.</text>
</comment>
<proteinExistence type="predicted"/>